<reference evidence="2 3" key="1">
    <citation type="submission" date="2019-08" db="EMBL/GenBank/DDBJ databases">
        <title>Deep-cultivation of Planctomycetes and their phenomic and genomic characterization uncovers novel biology.</title>
        <authorList>
            <person name="Wiegand S."/>
            <person name="Jogler M."/>
            <person name="Boedeker C."/>
            <person name="Pinto D."/>
            <person name="Vollmers J."/>
            <person name="Rivas-Marin E."/>
            <person name="Kohn T."/>
            <person name="Peeters S.H."/>
            <person name="Heuer A."/>
            <person name="Rast P."/>
            <person name="Oberbeckmann S."/>
            <person name="Bunk B."/>
            <person name="Jeske O."/>
            <person name="Meyerdierks A."/>
            <person name="Storesund J.E."/>
            <person name="Kallscheuer N."/>
            <person name="Luecker S."/>
            <person name="Lage O.M."/>
            <person name="Pohl T."/>
            <person name="Merkel B.J."/>
            <person name="Hornburger P."/>
            <person name="Mueller R.-W."/>
            <person name="Bruemmer F."/>
            <person name="Labrenz M."/>
            <person name="Spormann A.M."/>
            <person name="Op den Camp H."/>
            <person name="Overmann J."/>
            <person name="Amann R."/>
            <person name="Jetten M.S.M."/>
            <person name="Mascher T."/>
            <person name="Medema M.H."/>
            <person name="Devos D.P."/>
            <person name="Kaster A.-K."/>
            <person name="Ovreas L."/>
            <person name="Rohde M."/>
            <person name="Galperin M.Y."/>
            <person name="Jogler C."/>
        </authorList>
    </citation>
    <scope>NUCLEOTIDE SEQUENCE [LARGE SCALE GENOMIC DNA]</scope>
    <source>
        <strain evidence="2 3">UC8</strain>
    </source>
</reference>
<name>A0A5B9QLC7_9BACT</name>
<sequence length="153" mass="16517">MVARRNVWVLVAGLGLAVWFGSNEAFAQCSGGGGRGGGPTGSPGALNTSSSYAVDPLLALRYSQNVLLAQQLQKQHYQRQRLAAQSQLASVRFAVAEQQRQEVEQREDMALSYRLARAEAKRAARAQRTAERLAALQDQESSPGVALAFVNTD</sequence>
<gene>
    <name evidence="2" type="ORF">UC8_17420</name>
</gene>
<protein>
    <submittedName>
        <fullName evidence="2">Uncharacterized protein</fullName>
    </submittedName>
</protein>
<evidence type="ECO:0000313" key="3">
    <source>
        <dbReference type="Proteomes" id="UP000325286"/>
    </source>
</evidence>
<keyword evidence="3" id="KW-1185">Reference proteome</keyword>
<dbReference type="AlphaFoldDB" id="A0A5B9QLC7"/>
<dbReference type="KEGG" id="rul:UC8_17420"/>
<proteinExistence type="predicted"/>
<organism evidence="2 3">
    <name type="scientific">Roseimaritima ulvae</name>
    <dbReference type="NCBI Taxonomy" id="980254"/>
    <lineage>
        <taxon>Bacteria</taxon>
        <taxon>Pseudomonadati</taxon>
        <taxon>Planctomycetota</taxon>
        <taxon>Planctomycetia</taxon>
        <taxon>Pirellulales</taxon>
        <taxon>Pirellulaceae</taxon>
        <taxon>Roseimaritima</taxon>
    </lineage>
</organism>
<evidence type="ECO:0000313" key="2">
    <source>
        <dbReference type="EMBL" id="QEG39744.1"/>
    </source>
</evidence>
<accession>A0A5B9QLC7</accession>
<dbReference type="RefSeq" id="WP_068132015.1">
    <property type="nucleotide sequence ID" value="NZ_CP042914.1"/>
</dbReference>
<dbReference type="Proteomes" id="UP000325286">
    <property type="component" value="Chromosome"/>
</dbReference>
<feature type="region of interest" description="Disordered" evidence="1">
    <location>
        <begin position="134"/>
        <end position="153"/>
    </location>
</feature>
<evidence type="ECO:0000256" key="1">
    <source>
        <dbReference type="SAM" id="MobiDB-lite"/>
    </source>
</evidence>
<dbReference type="EMBL" id="CP042914">
    <property type="protein sequence ID" value="QEG39744.1"/>
    <property type="molecule type" value="Genomic_DNA"/>
</dbReference>